<gene>
    <name evidence="1" type="ORF">JJL50_02395</name>
</gene>
<protein>
    <submittedName>
        <fullName evidence="1">Uncharacterized protein</fullName>
    </submittedName>
</protein>
<evidence type="ECO:0000313" key="1">
    <source>
        <dbReference type="EMBL" id="QQQ42926.1"/>
    </source>
</evidence>
<organism evidence="1 2">
    <name type="scientific">Stenotrophomonas maltophilia</name>
    <name type="common">Pseudomonas maltophilia</name>
    <name type="synonym">Xanthomonas maltophilia</name>
    <dbReference type="NCBI Taxonomy" id="40324"/>
    <lineage>
        <taxon>Bacteria</taxon>
        <taxon>Pseudomonadati</taxon>
        <taxon>Pseudomonadota</taxon>
        <taxon>Gammaproteobacteria</taxon>
        <taxon>Lysobacterales</taxon>
        <taxon>Lysobacteraceae</taxon>
        <taxon>Stenotrophomonas</taxon>
        <taxon>Stenotrophomonas maltophilia group</taxon>
    </lineage>
</organism>
<dbReference type="AlphaFoldDB" id="A0ABD7C676"/>
<proteinExistence type="predicted"/>
<evidence type="ECO:0000313" key="2">
    <source>
        <dbReference type="Proteomes" id="UP000596095"/>
    </source>
</evidence>
<dbReference type="RefSeq" id="WP_201118118.1">
    <property type="nucleotide sequence ID" value="NZ_CP067993.1"/>
</dbReference>
<sequence length="65" mass="7295">MQLPASGRHYLGSLKQVHAQRHVYSRGARYRHCLRLSCCQMLDARFIGAVERLGAIAKELAAATR</sequence>
<accession>A0ABD7C676</accession>
<reference evidence="1 2" key="1">
    <citation type="submission" date="2021-01" db="EMBL/GenBank/DDBJ databases">
        <title>Genome Characterization of a novel Stenotrophomonas isolate with high keratinase activity.</title>
        <authorList>
            <person name="Cao Z.-J."/>
        </authorList>
    </citation>
    <scope>NUCLEOTIDE SEQUENCE [LARGE SCALE GENOMIC DNA]</scope>
    <source>
        <strain evidence="1 2">DHHJ</strain>
    </source>
</reference>
<name>A0ABD7C676_STEMA</name>
<dbReference type="EMBL" id="CP067993">
    <property type="protein sequence ID" value="QQQ42926.1"/>
    <property type="molecule type" value="Genomic_DNA"/>
</dbReference>
<dbReference type="Proteomes" id="UP000596095">
    <property type="component" value="Chromosome"/>
</dbReference>